<dbReference type="Proteomes" id="UP000642748">
    <property type="component" value="Unassembled WGS sequence"/>
</dbReference>
<dbReference type="EMBL" id="BONZ01000038">
    <property type="protein sequence ID" value="GIH15744.1"/>
    <property type="molecule type" value="Genomic_DNA"/>
</dbReference>
<evidence type="ECO:0000313" key="1">
    <source>
        <dbReference type="EMBL" id="GIH15744.1"/>
    </source>
</evidence>
<sequence length="190" mass="20806">MDGIRPEWRSTTLARVIDRLETELARAWADLLTDQRIAAGSPDETALCWLVVEDPAAHDWRVVDAALDRLSCADCGHILTRGPAACERCGFHHNMRFGAREVDRAGVPPGNEHAIRVAFAVARARARYSPRARVGYELVLPALVAGALPTTPQAQAAKALINKLTPEECDRVTTLTEVERLAHGRRAGSR</sequence>
<dbReference type="RefSeq" id="WP_239133741.1">
    <property type="nucleotide sequence ID" value="NZ_BONZ01000038.1"/>
</dbReference>
<proteinExistence type="predicted"/>
<accession>A0A8J3VR39</accession>
<keyword evidence="2" id="KW-1185">Reference proteome</keyword>
<protein>
    <submittedName>
        <fullName evidence="1">Uncharacterized protein</fullName>
    </submittedName>
</protein>
<evidence type="ECO:0000313" key="2">
    <source>
        <dbReference type="Proteomes" id="UP000642748"/>
    </source>
</evidence>
<gene>
    <name evidence="1" type="ORF">Raf01_39160</name>
</gene>
<name>A0A8J3VR39_9ACTN</name>
<reference evidence="1" key="1">
    <citation type="submission" date="2021-01" db="EMBL/GenBank/DDBJ databases">
        <title>Whole genome shotgun sequence of Rugosimonospora africana NBRC 104875.</title>
        <authorList>
            <person name="Komaki H."/>
            <person name="Tamura T."/>
        </authorList>
    </citation>
    <scope>NUCLEOTIDE SEQUENCE</scope>
    <source>
        <strain evidence="1">NBRC 104875</strain>
    </source>
</reference>
<dbReference type="AlphaFoldDB" id="A0A8J3VR39"/>
<organism evidence="1 2">
    <name type="scientific">Rugosimonospora africana</name>
    <dbReference type="NCBI Taxonomy" id="556532"/>
    <lineage>
        <taxon>Bacteria</taxon>
        <taxon>Bacillati</taxon>
        <taxon>Actinomycetota</taxon>
        <taxon>Actinomycetes</taxon>
        <taxon>Micromonosporales</taxon>
        <taxon>Micromonosporaceae</taxon>
        <taxon>Rugosimonospora</taxon>
    </lineage>
</organism>
<comment type="caution">
    <text evidence="1">The sequence shown here is derived from an EMBL/GenBank/DDBJ whole genome shotgun (WGS) entry which is preliminary data.</text>
</comment>